<name>A0A3M7QV34_BRAPC</name>
<keyword evidence="2" id="KW-1185">Reference proteome</keyword>
<evidence type="ECO:0000313" key="1">
    <source>
        <dbReference type="EMBL" id="RNA14848.1"/>
    </source>
</evidence>
<protein>
    <submittedName>
        <fullName evidence="1">Uncharacterized protein</fullName>
    </submittedName>
</protein>
<proteinExistence type="predicted"/>
<dbReference type="Proteomes" id="UP000276133">
    <property type="component" value="Unassembled WGS sequence"/>
</dbReference>
<organism evidence="1 2">
    <name type="scientific">Brachionus plicatilis</name>
    <name type="common">Marine rotifer</name>
    <name type="synonym">Brachionus muelleri</name>
    <dbReference type="NCBI Taxonomy" id="10195"/>
    <lineage>
        <taxon>Eukaryota</taxon>
        <taxon>Metazoa</taxon>
        <taxon>Spiralia</taxon>
        <taxon>Gnathifera</taxon>
        <taxon>Rotifera</taxon>
        <taxon>Eurotatoria</taxon>
        <taxon>Monogononta</taxon>
        <taxon>Pseudotrocha</taxon>
        <taxon>Ploima</taxon>
        <taxon>Brachionidae</taxon>
        <taxon>Brachionus</taxon>
    </lineage>
</organism>
<comment type="caution">
    <text evidence="1">The sequence shown here is derived from an EMBL/GenBank/DDBJ whole genome shotgun (WGS) entry which is preliminary data.</text>
</comment>
<dbReference type="AlphaFoldDB" id="A0A3M7QV34"/>
<gene>
    <name evidence="1" type="ORF">BpHYR1_034409</name>
</gene>
<sequence>MLTELDQFFLVTPLPPVVNWVRPYWISRDIHHIETLTLCYCLRMLGKWVEFLDNGPMGYLKILTR</sequence>
<evidence type="ECO:0000313" key="2">
    <source>
        <dbReference type="Proteomes" id="UP000276133"/>
    </source>
</evidence>
<dbReference type="EMBL" id="REGN01005099">
    <property type="protein sequence ID" value="RNA14848.1"/>
    <property type="molecule type" value="Genomic_DNA"/>
</dbReference>
<reference evidence="1 2" key="1">
    <citation type="journal article" date="2018" name="Sci. Rep.">
        <title>Genomic signatures of local adaptation to the degree of environmental predictability in rotifers.</title>
        <authorList>
            <person name="Franch-Gras L."/>
            <person name="Hahn C."/>
            <person name="Garcia-Roger E.M."/>
            <person name="Carmona M.J."/>
            <person name="Serra M."/>
            <person name="Gomez A."/>
        </authorList>
    </citation>
    <scope>NUCLEOTIDE SEQUENCE [LARGE SCALE GENOMIC DNA]</scope>
    <source>
        <strain evidence="1">HYR1</strain>
    </source>
</reference>
<accession>A0A3M7QV34</accession>